<dbReference type="AlphaFoldDB" id="A0ABD2ZUS6"/>
<keyword evidence="3" id="KW-1185">Reference proteome</keyword>
<evidence type="ECO:0000313" key="3">
    <source>
        <dbReference type="Proteomes" id="UP001630127"/>
    </source>
</evidence>
<evidence type="ECO:0000313" key="2">
    <source>
        <dbReference type="EMBL" id="KAL3522743.1"/>
    </source>
</evidence>
<reference evidence="2 3" key="1">
    <citation type="submission" date="2024-11" db="EMBL/GenBank/DDBJ databases">
        <title>A near-complete genome assembly of Cinchona calisaya.</title>
        <authorList>
            <person name="Lian D.C."/>
            <person name="Zhao X.W."/>
            <person name="Wei L."/>
        </authorList>
    </citation>
    <scope>NUCLEOTIDE SEQUENCE [LARGE SCALE GENOMIC DNA]</scope>
    <source>
        <tissue evidence="2">Nenye</tissue>
    </source>
</reference>
<feature type="region of interest" description="Disordered" evidence="1">
    <location>
        <begin position="1"/>
        <end position="27"/>
    </location>
</feature>
<proteinExistence type="predicted"/>
<organism evidence="2 3">
    <name type="scientific">Cinchona calisaya</name>
    <dbReference type="NCBI Taxonomy" id="153742"/>
    <lineage>
        <taxon>Eukaryota</taxon>
        <taxon>Viridiplantae</taxon>
        <taxon>Streptophyta</taxon>
        <taxon>Embryophyta</taxon>
        <taxon>Tracheophyta</taxon>
        <taxon>Spermatophyta</taxon>
        <taxon>Magnoliopsida</taxon>
        <taxon>eudicotyledons</taxon>
        <taxon>Gunneridae</taxon>
        <taxon>Pentapetalae</taxon>
        <taxon>asterids</taxon>
        <taxon>lamiids</taxon>
        <taxon>Gentianales</taxon>
        <taxon>Rubiaceae</taxon>
        <taxon>Cinchonoideae</taxon>
        <taxon>Cinchoneae</taxon>
        <taxon>Cinchona</taxon>
    </lineage>
</organism>
<gene>
    <name evidence="2" type="ORF">ACH5RR_015577</name>
</gene>
<protein>
    <submittedName>
        <fullName evidence="2">Uncharacterized protein</fullName>
    </submittedName>
</protein>
<name>A0ABD2ZUS6_9GENT</name>
<comment type="caution">
    <text evidence="2">The sequence shown here is derived from an EMBL/GenBank/DDBJ whole genome shotgun (WGS) entry which is preliminary data.</text>
</comment>
<dbReference type="Proteomes" id="UP001630127">
    <property type="component" value="Unassembled WGS sequence"/>
</dbReference>
<dbReference type="EMBL" id="JBJUIK010000007">
    <property type="protein sequence ID" value="KAL3522743.1"/>
    <property type="molecule type" value="Genomic_DNA"/>
</dbReference>
<evidence type="ECO:0000256" key="1">
    <source>
        <dbReference type="SAM" id="MobiDB-lite"/>
    </source>
</evidence>
<sequence>MALTAEEEGVGSGLRGAQIPSSGSYSGLRLRSMASRPFSRQGLQAISIVIHPSAIPAIAINDAVNAPISLPLSLADSSRRVWEFVREDKKKNRLQVTSWVD</sequence>
<accession>A0ABD2ZUS6</accession>